<sequence length="83" mass="9505">MLSMAKIRIVICVLYLPFISNALKAQNHPSRGQRPLSELQQSFVGLRFGMFIHLNILTYENADWPDPETPESVFNPTKLNCDQ</sequence>
<gene>
    <name evidence="1" type="ORF">JN11_04655</name>
</gene>
<organism evidence="1 2">
    <name type="scientific">Mucilaginibacter frigoritolerans</name>
    <dbReference type="NCBI Taxonomy" id="652788"/>
    <lineage>
        <taxon>Bacteria</taxon>
        <taxon>Pseudomonadati</taxon>
        <taxon>Bacteroidota</taxon>
        <taxon>Sphingobacteriia</taxon>
        <taxon>Sphingobacteriales</taxon>
        <taxon>Sphingobacteriaceae</taxon>
        <taxon>Mucilaginibacter</taxon>
    </lineage>
</organism>
<accession>A0A562TLY4</accession>
<dbReference type="EMBL" id="VLLI01000019">
    <property type="protein sequence ID" value="TWI94545.1"/>
    <property type="molecule type" value="Genomic_DNA"/>
</dbReference>
<comment type="caution">
    <text evidence="1">The sequence shown here is derived from an EMBL/GenBank/DDBJ whole genome shotgun (WGS) entry which is preliminary data.</text>
</comment>
<dbReference type="SUPFAM" id="SSF51445">
    <property type="entry name" value="(Trans)glycosidases"/>
    <property type="match status" value="1"/>
</dbReference>
<proteinExistence type="predicted"/>
<protein>
    <submittedName>
        <fullName evidence="1">Alpha-L-fucosidase</fullName>
    </submittedName>
</protein>
<dbReference type="Proteomes" id="UP000317010">
    <property type="component" value="Unassembled WGS sequence"/>
</dbReference>
<evidence type="ECO:0000313" key="2">
    <source>
        <dbReference type="Proteomes" id="UP000317010"/>
    </source>
</evidence>
<reference evidence="1 2" key="1">
    <citation type="submission" date="2019-07" db="EMBL/GenBank/DDBJ databases">
        <title>Genomic Encyclopedia of Archaeal and Bacterial Type Strains, Phase II (KMG-II): from individual species to whole genera.</title>
        <authorList>
            <person name="Goeker M."/>
        </authorList>
    </citation>
    <scope>NUCLEOTIDE SEQUENCE [LARGE SCALE GENOMIC DNA]</scope>
    <source>
        <strain evidence="1 2">ATCC BAA-1854</strain>
    </source>
</reference>
<evidence type="ECO:0000313" key="1">
    <source>
        <dbReference type="EMBL" id="TWI94545.1"/>
    </source>
</evidence>
<keyword evidence="2" id="KW-1185">Reference proteome</keyword>
<dbReference type="Gene3D" id="3.20.20.80">
    <property type="entry name" value="Glycosidases"/>
    <property type="match status" value="1"/>
</dbReference>
<dbReference type="AlphaFoldDB" id="A0A562TLY4"/>
<name>A0A562TLY4_9SPHI</name>
<dbReference type="InterPro" id="IPR017853">
    <property type="entry name" value="GH"/>
</dbReference>